<keyword evidence="7" id="KW-0479">Metal-binding</keyword>
<evidence type="ECO:0000256" key="1">
    <source>
        <dbReference type="ARBA" id="ARBA00001946"/>
    </source>
</evidence>
<dbReference type="Gene3D" id="3.30.460.10">
    <property type="entry name" value="Beta Polymerase, domain 2"/>
    <property type="match status" value="1"/>
</dbReference>
<dbReference type="InterPro" id="IPR032828">
    <property type="entry name" value="PolyA_RNA-bd"/>
</dbReference>
<evidence type="ECO:0000256" key="11">
    <source>
        <dbReference type="RuleBase" id="RU003953"/>
    </source>
</evidence>
<proteinExistence type="inferred from homology"/>
<evidence type="ECO:0000313" key="15">
    <source>
        <dbReference type="Proteomes" id="UP000266287"/>
    </source>
</evidence>
<dbReference type="InterPro" id="IPR002646">
    <property type="entry name" value="PolA_pol_head_dom"/>
</dbReference>
<dbReference type="GO" id="GO:0000049">
    <property type="term" value="F:tRNA binding"/>
    <property type="evidence" value="ECO:0007669"/>
    <property type="project" value="UniProtKB-KW"/>
</dbReference>
<comment type="cofactor">
    <cofactor evidence="1">
        <name>Mg(2+)</name>
        <dbReference type="ChEBI" id="CHEBI:18420"/>
    </cofactor>
</comment>
<dbReference type="AlphaFoldDB" id="A0A399FXU7"/>
<comment type="similarity">
    <text evidence="2 11">Belongs to the tRNA nucleotidyltransferase/poly(A) polymerase family.</text>
</comment>
<evidence type="ECO:0000313" key="14">
    <source>
        <dbReference type="EMBL" id="RII01021.1"/>
    </source>
</evidence>
<evidence type="ECO:0000256" key="9">
    <source>
        <dbReference type="ARBA" id="ARBA00022842"/>
    </source>
</evidence>
<dbReference type="CDD" id="cd05398">
    <property type="entry name" value="NT_ClassII-CCAase"/>
    <property type="match status" value="1"/>
</dbReference>
<name>A0A399FXU7_UNCN2</name>
<dbReference type="Pfam" id="PF12627">
    <property type="entry name" value="PolyA_pol_RNAbd"/>
    <property type="match status" value="1"/>
</dbReference>
<feature type="domain" description="Poly A polymerase head" evidence="12">
    <location>
        <begin position="40"/>
        <end position="167"/>
    </location>
</feature>
<dbReference type="InterPro" id="IPR043519">
    <property type="entry name" value="NT_sf"/>
</dbReference>
<dbReference type="SUPFAM" id="SSF81301">
    <property type="entry name" value="Nucleotidyltransferase"/>
    <property type="match status" value="1"/>
</dbReference>
<evidence type="ECO:0000256" key="4">
    <source>
        <dbReference type="ARBA" id="ARBA00022679"/>
    </source>
</evidence>
<accession>A0A399FXU7</accession>
<keyword evidence="3" id="KW-0820">tRNA-binding</keyword>
<evidence type="ECO:0000256" key="2">
    <source>
        <dbReference type="ARBA" id="ARBA00007265"/>
    </source>
</evidence>
<dbReference type="Gene3D" id="1.10.3090.10">
    <property type="entry name" value="cca-adding enzyme, domain 2"/>
    <property type="match status" value="1"/>
</dbReference>
<dbReference type="PANTHER" id="PTHR47788:SF1">
    <property type="entry name" value="A-ADDING TRNA NUCLEOTIDYLTRANSFERASE"/>
    <property type="match status" value="1"/>
</dbReference>
<dbReference type="Proteomes" id="UP000266287">
    <property type="component" value="Unassembled WGS sequence"/>
</dbReference>
<dbReference type="GO" id="GO:0016779">
    <property type="term" value="F:nucleotidyltransferase activity"/>
    <property type="evidence" value="ECO:0007669"/>
    <property type="project" value="UniProtKB-KW"/>
</dbReference>
<evidence type="ECO:0000256" key="8">
    <source>
        <dbReference type="ARBA" id="ARBA00022741"/>
    </source>
</evidence>
<evidence type="ECO:0000259" key="13">
    <source>
        <dbReference type="Pfam" id="PF12627"/>
    </source>
</evidence>
<evidence type="ECO:0000256" key="3">
    <source>
        <dbReference type="ARBA" id="ARBA00022555"/>
    </source>
</evidence>
<dbReference type="GO" id="GO:0046872">
    <property type="term" value="F:metal ion binding"/>
    <property type="evidence" value="ECO:0007669"/>
    <property type="project" value="UniProtKB-KW"/>
</dbReference>
<protein>
    <submittedName>
        <fullName evidence="14">CCA tRNA nucleotidyltransferase</fullName>
    </submittedName>
</protein>
<evidence type="ECO:0000256" key="10">
    <source>
        <dbReference type="ARBA" id="ARBA00022884"/>
    </source>
</evidence>
<gene>
    <name evidence="14" type="ORF">B9J77_00335</name>
</gene>
<sequence>MKRHRKKMNLLSEIERVFPPRVISLLRRIGEIAEDRGQNVYLVGGVVRDIFLGVKNLDIDISIEGEGIEFARELARQLTGWVKAETRFGTAIVTFRGLPKVDVATCRREYYHSPGALPEVISSSIKNDLYRRDFTINAMAVKLNPARIGELVDFFGGRSDLKKGVVRSLHNRSFLDDPTRIFRAVRFAVRYNFCIETDTESLIKEATGRVIFDEITIERVRDELVHIFNEESVQQAIKKMAELHELKFIHPGIKLNPETETFLGELEEVISWFQSSFPGEKIKKWLSYFIALLDELTIDEAKITLKRFHFSEKQTKEAVRMKKSASGRLAALGRKESKPSEIYRQLRGLSVELLLFLMAKARGTARQRILLYLTKLRHVRLTISGEDLRKAGLSPGPEFATILNNMLLTKLDGCLETREDELIYVNSYLKEQRLKLSKLV</sequence>
<dbReference type="GO" id="GO:0008033">
    <property type="term" value="P:tRNA processing"/>
    <property type="evidence" value="ECO:0007669"/>
    <property type="project" value="UniProtKB-KW"/>
</dbReference>
<dbReference type="GO" id="GO:0000166">
    <property type="term" value="F:nucleotide binding"/>
    <property type="evidence" value="ECO:0007669"/>
    <property type="project" value="UniProtKB-KW"/>
</dbReference>
<evidence type="ECO:0000256" key="7">
    <source>
        <dbReference type="ARBA" id="ARBA00022723"/>
    </source>
</evidence>
<keyword evidence="9" id="KW-0460">Magnesium</keyword>
<keyword evidence="8" id="KW-0547">Nucleotide-binding</keyword>
<reference evidence="14 15" key="1">
    <citation type="submission" date="2018-08" db="EMBL/GenBank/DDBJ databases">
        <title>Draft genome of candidate division NPL-UPA2 bacterium Unc8 that adapted to ultra-basic serpentinizing groundwater.</title>
        <authorList>
            <person name="Ishii S."/>
            <person name="Suzuki S."/>
            <person name="Nealson K.H."/>
        </authorList>
    </citation>
    <scope>NUCLEOTIDE SEQUENCE [LARGE SCALE GENOMIC DNA]</scope>
    <source>
        <strain evidence="14">Unc8</strain>
    </source>
</reference>
<comment type="caution">
    <text evidence="14">The sequence shown here is derived from an EMBL/GenBank/DDBJ whole genome shotgun (WGS) entry which is preliminary data.</text>
</comment>
<dbReference type="EMBL" id="NDHY01000001">
    <property type="protein sequence ID" value="RII01021.1"/>
    <property type="molecule type" value="Genomic_DNA"/>
</dbReference>
<evidence type="ECO:0000256" key="5">
    <source>
        <dbReference type="ARBA" id="ARBA00022694"/>
    </source>
</evidence>
<evidence type="ECO:0000256" key="6">
    <source>
        <dbReference type="ARBA" id="ARBA00022695"/>
    </source>
</evidence>
<keyword evidence="4 11" id="KW-0808">Transferase</keyword>
<dbReference type="PANTHER" id="PTHR47788">
    <property type="entry name" value="POLYA POLYMERASE"/>
    <property type="match status" value="1"/>
</dbReference>
<dbReference type="Pfam" id="PF01743">
    <property type="entry name" value="PolyA_pol"/>
    <property type="match status" value="1"/>
</dbReference>
<evidence type="ECO:0000259" key="12">
    <source>
        <dbReference type="Pfam" id="PF01743"/>
    </source>
</evidence>
<feature type="domain" description="tRNA nucleotidyltransferase/poly(A) polymerase RNA and SrmB- binding" evidence="13">
    <location>
        <begin position="192"/>
        <end position="253"/>
    </location>
</feature>
<dbReference type="InterPro" id="IPR052390">
    <property type="entry name" value="tRNA_nt/polyA_polymerase"/>
</dbReference>
<organism evidence="14 15">
    <name type="scientific">candidate division NPL-UPA2 bacterium Unc8</name>
    <dbReference type="NCBI Taxonomy" id="1980939"/>
    <lineage>
        <taxon>Bacteria</taxon>
    </lineage>
</organism>
<dbReference type="SUPFAM" id="SSF81891">
    <property type="entry name" value="Poly A polymerase C-terminal region-like"/>
    <property type="match status" value="1"/>
</dbReference>
<keyword evidence="5" id="KW-0819">tRNA processing</keyword>
<keyword evidence="6" id="KW-0548">Nucleotidyltransferase</keyword>
<keyword evidence="10 11" id="KW-0694">RNA-binding</keyword>